<proteinExistence type="predicted"/>
<keyword evidence="1" id="KW-0472">Membrane</keyword>
<feature type="domain" description="Immunoglobulin" evidence="2">
    <location>
        <begin position="3337"/>
        <end position="3431"/>
    </location>
</feature>
<feature type="domain" description="Immunoglobulin" evidence="2">
    <location>
        <begin position="2060"/>
        <end position="2156"/>
    </location>
</feature>
<sequence>MQSIVSNQVVSSSIVYLIIWILSGMTLKLFIVLLSLPYLSVFGNSCNTMQHFPGFDVYPNYLNKNFSYTKVRLKTAELISLYYEILKPRTLVSVDIRYSKNPAVEFDCHENNFGRCCCINYRKCALMTTPCGQHNALIIVSDSSRYIIHVKLQIPTPDVMVRLVWEKDEFYFSDHPGRSDDIVCPEFSKDHSSSTPPNVGNSLRDRKETHELQYSDILRTVEHREYQELDVSLCGFATRKHSPRVCIIRHFPKDPQLTMDCSKLNELKTIFTEDIAFSFSRRFQWHSAYKENFHCWKHSQVVSRHTTAVLFLIHETNFSSVGLIRSVLTKWIISQNREAKFVWPKTAQSPAIRFIRFYLTRNAVYKEGQDVILKIDPDEIHPTLDRLCFKRFQKSAKYQETKRMIVGAGKSYIEMRNVTITDSGMYMCRNPEGEEPTHPFILDYYIIVLPRPKDIQAIISSYPLSVRDRIEETYSNKDVMNRTYFHMYEALYVNCIYLLSKGLDNYDGFGTDYSDSLDSQPEQVGSFTRDYADLFLIVNSFKIIPQYSDEVVQCNFTCIYHYGQKFELVRHHSPLPDSVTKIQKMRQLVSLWHNPPLFITSSIQTTSESLTALLKHPSHSLTDLYEKPDIDIASVGKLVEGIVQGSFVALLRHPGGWGSIFTYLQTGTGNSLHPIQCTHRASKMTLHPNDDLLKSEEMDRSHTLSAMLFQFECLAVIGTTNLVLSLYNPKQEFVRRENIELDVKAWIGQMLDGKEASKTTEESYNTNSLVSAEFKLVQWSVRWRATVNIGDTVKMFWHLNATNLEQFHCKYAPNNSAPMVDIKIPFVPHLLMNPTVYEVTMREVHELNSGLYRCHSCSNCSEIYSVDARRLVVLPRDSEIFMQIVPLDGDYTGSGTMQDPIKTQATSVEVLCSYEIPYGLVGDFEWQVTYETRIPNVNKRLRLHTVEKKRMIKKHQKSYSTYVVHLVPKPDAHEYWEYTCLNCTLHVANIIRDQLDILDSLESFNISSSLYFVYDMIRGPVIIPEFTTTTDDNLTKALRTRSAGDLDSPPVTPKMPDITEMENTYTINYTLFMGMPKGQATVWTVAKVEDGLDVSECELDSVISIDDSSRPEQLNKSKIYYVNAGANFEQRSYTCLFDVHVTAVIMLGFYTGRKDVTVKRIENQLKSYFLSWVELKLLGQLQEQFGSLEKIRRELENITTISYVVAWVKMLWAASLAIGESAEMLGLSPPENIRIQCFHKVSDQEAKVPPSKWSINALPASPKFMKVQIKNLSLGDSGLYMCNMSTVCSFCSPRVGITARLLVVLPDSNEKLIYLKHTPDIHGNLSETDFSQYFHNGTAFLWAKQPVIMECRYIVPLLKRMKPQLYVAVKMFNPKLGRYVPLPISSRKPFLVQSYGMTSVTTRHQVYTPDALTYTGNLQFTCRITYRIGAIPHNSRDHPGVIQLLEEKDISVLLSASPCIYASEIRTDFQGLIEKWKSNPDFFGGTMTAKQFHASCSPERLLERTFSVNALLAYGVPRGEANLWGIYEHDGKLELTPCLIRSSNEKSGNQLPLEIRIHSSYKESGGRNIFDVLFECALQPNYVAMAFLAYNAQNESVKMPDEKLLLDQLLQNVQFWLDKPENSDPVYCPNFTGLRSACETFKVNIGRKLFVISGSDVKILLRRTDNEGAECTIYYQQSRNSARRAIKTVMIDRSSEYFILENVTYGDSGFYSSEIIRGCELCKVRHCFPPARVTVVSETPIFDIHLMNKLVQDDQIPADNKSFTLLSGKDTAFVYCAYLRPVGFSSDEIITVRYTVHDSYGSVTREMKPLAQPARSIRLETGTLLVMPFRIAAPSPESEQNYLLFSCSLTFSRFDLDETDISYRIQTQPINVSRKIGTEIVLAPLIFFSLTKINASDDLGNWLRNSLNEPKIPLLFHQTAPSSPVQEGLYTITIFASLGLPKGWVKLGVFVEQDRFIHEESCLLTRQTSLTQQTMQPELLQHKKYLILHDNSMVSATFICALRKENFALAITAYTNTEGMEQSTLEELLSHRLRSWFRTALEKPSTTTVIPLMLPPKWFVHLVVVKLNMGWNAHIDTGGNTSWYGFLGRANDLIDCYAQKEVNAPISTLSSQFRIHRLEESPAFILRIVNAKYEDGAIYTCALIRPGFTPAQTIVARRLVVLPDATLVDIFLTHHLITQNDIWTEHSTFRDSRNRSVILVGTTNFINCLHKTYHREWLIVRVAFEVHYIEFPNKAVILPLQLMQTLTRPNVSVLNSARLNLIQNRDYGNELEVKCVWTFTSPYPISGDLSFAKGPTTLTKSKKTTVHLAIDPVIYAHIADADDLVTRTVIRRVNWQTRNAPTFHSKAYTISGDERIVYIHLIIMLGTPRGWLNAWTVYSYQGQLIKESCFNKAFTNLTDQSIPNELKRESYKSGEEFNLVNTTWLCNFRLEHVALFVTVHNSRYPKKYVNSLEDHVVTALESWLRQPKSDAEWKVELPEEINFDYRVYKLSIRWSDTVPLGSVVRMLGYLPTKPESVHECFHHYDRKAHPLSKERKFRTVIQKDGFGFFLMKSEVEFQDSGVYSCNVTPTSRDITLFRTTFAFTPRQLLVLPSNSALFLYTKHKPIGQTKTISDWKALHDADYLGRGESAFAYCEYMKPRGLPNFPVHSVVLTLSVKYISGLKYIDSTVQERDTYQVLTKMYEFEMPLASHISDTLTVNCTVNYSDVAVILTVQKHISLEISMKPVIFRDQINASNSVLTQAFRKHLDYAYYDAEAFHSSQPESIVPEGTLYVDYVAGIGIPPGWSQVQLISFYSGFFRSQSCMVQEVQDLSKLTALQESLRNSSYFQQTGGRGLMKYKFSCPLTLDVVAVVLVAMNTDNTNITPTSLMLNFARNVEKWIESWFTGSMHEDFRFPKGWFTHYSLFRIKVGWRASIPGGSSIVIYGNVVDVSIGNVTCFHHKVGEEAKQIIHFSPQTFMINYNSDTGAIELIKPSANVDDSGMYECKRRRCPTCDLSTAILPHHLIVLSNQITLHTHLSTQVVTNLSKNHSDWVYPYVDTDGPFTYSSQTITVACELQVDPGINASPGLQFSTQYIVSSTKTRIELSYIPITVVAKKEPNYWTVCVFFKVQSPPDALSGDTLKVTCELMMQDTDPNLEDVNPKSWTERYSKTQLITIRTWAKPRIVTSSISTNDNLTTELLQTENSRQPNAHWFRWAYGRLKIDEGILVLNYSLIYGNPIGWSDAIAIYKRPAGFRYRKCRRQYGYTNSEESENGTNQPATDLRQNLTFYCLLLPEHIGILIYTAHYVGHQAGKSDFENEFLPKAVQTIEDWLSDGSDFINLPVDSYGEYRLCPVPVKWKNRVKIGEQVRMYGFLDIQVHRSITCFYGPTEPQTKLPSDKMFFVDLLFDQQHFILTKQNIEFSDSGVYNCTITQCDECAEVVGFASRKLTVLPDDSIVNLKLHIIDSFEQNCSTQQISMVAPGKTLNITCTHLVSKAFPSTAEPKITTDVKDLSSVITRMEDQSAFVEEIFDNAFLVVSNAKLHIYPFVQDKEMLTIRCAVPFNPLYIDANESKSFFPEFLRRERHLEILRKRTPQILNYDVRNNFGVLVESNRFRDMPSKSEVMQNSSTDVKEEGLFAVNFTAFLGEPPGWTFVRLYYIENGNVVAEQPYNIWQQTSVSNMGQQVIHQSICAVQPEHMAILLAVAQSEITAIPKRVIEQKIEFFVRKQIEEWLDLAVSDKSSDVDDQCFVHDLRLVRLRIRWRATVAPGTPIRMQGRLGNQDIKDIQCFYQVSRSHQAVPITSAFVLTSNASEDRFYLNKPYAERNDTGIYHCKATSGVNGTQYTGMKPRQVIVLPSAAVVQCDLSLNKNGKQNTTNGLQLSDGLIYLPSGQSAFVRCQFESELERLYNFKHDAEYRALDENGGTGRTMNSSLGPFFIEQRMQNDSIIKIYKIFSPTAKYYSGLITVGCVGRFNQLTTAIDVAEPREDVVISCYQNFTIREPANGELTIITTFKDYDKQPVPLGSEFLCTGGYGVPRLAYSWVQEISDMYTSGAEDPGIPSMFPKNGGNWSGHQQAFTDMPIGTGLHSEGPLLRIPNDTLYRGMSYRYTCLAFNTVYGRQYFLKTTITFTVLICPTDYVTIDLSILLSPRLLSACTLENNKRPEIQFYEYFYLSLVSQLVLGLPLSPERTRISFVHAVGDRKGNKTTYSATNFTDMISRKDMTIGLYSQRYNLASSKCTSSPVNLTGVLEAVNAVRIRNKKRTPVFLMAVDAFTDVTNSSRLLTQIEMIRNAKIKVILATTYSSDSPIFETFHKRLVSLLNPFRVVRITPNFEGVDECGICRLPVDGNELRIRRSELFDTLCETTSIRKPKFIRKPVLEYSIPKFFWLHGESITVSCTGAEVVFEEPYLHTQLVVCLTNMTSILQLKNYSSPGILQLIRACNLHLVNSSISAKQKQSDSVTTRIFVNNKSDNPLVLCFQRIGEETLKVSSRSAWT</sequence>
<feature type="domain" description="Immunoglobulin" evidence="2">
    <location>
        <begin position="3713"/>
        <end position="3835"/>
    </location>
</feature>
<protein>
    <recommendedName>
        <fullName evidence="2">Immunoglobulin domain-containing protein</fullName>
    </recommendedName>
</protein>
<name>G7Y911_CLOSI</name>
<accession>G7Y911</accession>
<keyword evidence="4" id="KW-1185">Reference proteome</keyword>
<keyword evidence="1" id="KW-1133">Transmembrane helix</keyword>
<evidence type="ECO:0000256" key="1">
    <source>
        <dbReference type="SAM" id="Phobius"/>
    </source>
</evidence>
<reference key="2">
    <citation type="submission" date="2011-10" db="EMBL/GenBank/DDBJ databases">
        <title>The genome and transcriptome sequence of Clonorchis sinensis provide insights into the carcinogenic liver fluke.</title>
        <authorList>
            <person name="Wang X."/>
            <person name="Huang Y."/>
            <person name="Chen W."/>
            <person name="Liu H."/>
            <person name="Guo L."/>
            <person name="Chen Y."/>
            <person name="Luo F."/>
            <person name="Zhou W."/>
            <person name="Sun J."/>
            <person name="Mao Q."/>
            <person name="Liang P."/>
            <person name="Zhou C."/>
            <person name="Tian Y."/>
            <person name="Men J."/>
            <person name="Lv X."/>
            <person name="Huang L."/>
            <person name="Zhou J."/>
            <person name="Hu Y."/>
            <person name="Li R."/>
            <person name="Zhang F."/>
            <person name="Lei H."/>
            <person name="Li X."/>
            <person name="Hu X."/>
            <person name="Liang C."/>
            <person name="Xu J."/>
            <person name="Wu Z."/>
            <person name="Yu X."/>
        </authorList>
    </citation>
    <scope>NUCLEOTIDE SEQUENCE</scope>
    <source>
        <strain>Henan</strain>
    </source>
</reference>
<reference evidence="3" key="1">
    <citation type="journal article" date="2011" name="Genome Biol.">
        <title>The draft genome of the carcinogenic human liver fluke Clonorchis sinensis.</title>
        <authorList>
            <person name="Wang X."/>
            <person name="Chen W."/>
            <person name="Huang Y."/>
            <person name="Sun J."/>
            <person name="Men J."/>
            <person name="Liu H."/>
            <person name="Luo F."/>
            <person name="Guo L."/>
            <person name="Lv X."/>
            <person name="Deng C."/>
            <person name="Zhou C."/>
            <person name="Fan Y."/>
            <person name="Li X."/>
            <person name="Huang L."/>
            <person name="Hu Y."/>
            <person name="Liang C."/>
            <person name="Hu X."/>
            <person name="Xu J."/>
            <person name="Yu X."/>
        </authorList>
    </citation>
    <scope>NUCLEOTIDE SEQUENCE [LARGE SCALE GENOMIC DNA]</scope>
    <source>
        <strain evidence="3">Henan</strain>
    </source>
</reference>
<dbReference type="EMBL" id="DF142960">
    <property type="protein sequence ID" value="GAA49446.1"/>
    <property type="molecule type" value="Genomic_DNA"/>
</dbReference>
<gene>
    <name evidence="3" type="ORF">CLF_103077</name>
</gene>
<keyword evidence="1" id="KW-0812">Transmembrane</keyword>
<organism evidence="3 4">
    <name type="scientific">Clonorchis sinensis</name>
    <name type="common">Chinese liver fluke</name>
    <dbReference type="NCBI Taxonomy" id="79923"/>
    <lineage>
        <taxon>Eukaryota</taxon>
        <taxon>Metazoa</taxon>
        <taxon>Spiralia</taxon>
        <taxon>Lophotrochozoa</taxon>
        <taxon>Platyhelminthes</taxon>
        <taxon>Trematoda</taxon>
        <taxon>Digenea</taxon>
        <taxon>Opisthorchiida</taxon>
        <taxon>Opisthorchiata</taxon>
        <taxon>Opisthorchiidae</taxon>
        <taxon>Clonorchis</taxon>
    </lineage>
</organism>
<feature type="domain" description="Immunoglobulin" evidence="2">
    <location>
        <begin position="1222"/>
        <end position="1304"/>
    </location>
</feature>
<evidence type="ECO:0000313" key="3">
    <source>
        <dbReference type="EMBL" id="GAA49446.1"/>
    </source>
</evidence>
<dbReference type="Proteomes" id="UP000008909">
    <property type="component" value="Unassembled WGS sequence"/>
</dbReference>
<feature type="domain" description="Immunoglobulin" evidence="2">
    <location>
        <begin position="2460"/>
        <end position="2579"/>
    </location>
</feature>
<evidence type="ECO:0000259" key="2">
    <source>
        <dbReference type="SMART" id="SM00409"/>
    </source>
</evidence>
<evidence type="ECO:0000313" key="4">
    <source>
        <dbReference type="Proteomes" id="UP000008909"/>
    </source>
</evidence>
<feature type="transmembrane region" description="Helical" evidence="1">
    <location>
        <begin position="14"/>
        <end position="39"/>
    </location>
</feature>
<dbReference type="InterPro" id="IPR003599">
    <property type="entry name" value="Ig_sub"/>
</dbReference>
<feature type="domain" description="Immunoglobulin" evidence="2">
    <location>
        <begin position="360"/>
        <end position="445"/>
    </location>
</feature>
<dbReference type="SMART" id="SM00409">
    <property type="entry name" value="IG"/>
    <property type="match status" value="6"/>
</dbReference>